<protein>
    <submittedName>
        <fullName evidence="3">Antitoxin ParD1/3/4</fullName>
    </submittedName>
</protein>
<dbReference type="InterPro" id="IPR022789">
    <property type="entry name" value="ParD"/>
</dbReference>
<gene>
    <name evidence="3" type="ORF">HNR00_000419</name>
</gene>
<evidence type="ECO:0000256" key="1">
    <source>
        <dbReference type="ARBA" id="ARBA00008580"/>
    </source>
</evidence>
<dbReference type="AlphaFoldDB" id="A0A840ZEL7"/>
<dbReference type="PANTHER" id="PTHR36582">
    <property type="entry name" value="ANTITOXIN PARD"/>
    <property type="match status" value="1"/>
</dbReference>
<dbReference type="Proteomes" id="UP000583454">
    <property type="component" value="Unassembled WGS sequence"/>
</dbReference>
<proteinExistence type="inferred from homology"/>
<evidence type="ECO:0000313" key="3">
    <source>
        <dbReference type="EMBL" id="MBB5755730.1"/>
    </source>
</evidence>
<dbReference type="RefSeq" id="WP_183564048.1">
    <property type="nucleotide sequence ID" value="NZ_JACHOP010000001.1"/>
</dbReference>
<accession>A0A840ZEL7</accession>
<organism evidence="3 4">
    <name type="scientific">Methylorubrum rhodinum</name>
    <dbReference type="NCBI Taxonomy" id="29428"/>
    <lineage>
        <taxon>Bacteria</taxon>
        <taxon>Pseudomonadati</taxon>
        <taxon>Pseudomonadota</taxon>
        <taxon>Alphaproteobacteria</taxon>
        <taxon>Hyphomicrobiales</taxon>
        <taxon>Methylobacteriaceae</taxon>
        <taxon>Methylorubrum</taxon>
    </lineage>
</organism>
<evidence type="ECO:0000256" key="2">
    <source>
        <dbReference type="ARBA" id="ARBA00022649"/>
    </source>
</evidence>
<reference evidence="3 4" key="1">
    <citation type="submission" date="2020-08" db="EMBL/GenBank/DDBJ databases">
        <title>Genomic Encyclopedia of Type Strains, Phase IV (KMG-IV): sequencing the most valuable type-strain genomes for metagenomic binning, comparative biology and taxonomic classification.</title>
        <authorList>
            <person name="Goeker M."/>
        </authorList>
    </citation>
    <scope>NUCLEOTIDE SEQUENCE [LARGE SCALE GENOMIC DNA]</scope>
    <source>
        <strain evidence="3 4">DSM 2163</strain>
    </source>
</reference>
<dbReference type="PANTHER" id="PTHR36582:SF2">
    <property type="entry name" value="ANTITOXIN PARD"/>
    <property type="match status" value="1"/>
</dbReference>
<dbReference type="InterPro" id="IPR010985">
    <property type="entry name" value="Ribbon_hlx_hlx"/>
</dbReference>
<dbReference type="GO" id="GO:0006355">
    <property type="term" value="P:regulation of DNA-templated transcription"/>
    <property type="evidence" value="ECO:0007669"/>
    <property type="project" value="InterPro"/>
</dbReference>
<dbReference type="InterPro" id="IPR038296">
    <property type="entry name" value="ParD_sf"/>
</dbReference>
<dbReference type="NCBIfam" id="TIGR02606">
    <property type="entry name" value="antidote_CC2985"/>
    <property type="match status" value="1"/>
</dbReference>
<evidence type="ECO:0000313" key="4">
    <source>
        <dbReference type="Proteomes" id="UP000583454"/>
    </source>
</evidence>
<keyword evidence="2" id="KW-1277">Toxin-antitoxin system</keyword>
<sequence>MSKPVVLTPEHAAFVDDLVAAGRYASTDEAVVEGIRLLREREARLAELRTAWAEGVESGDYEPVEDVLDALAARYEVKETAGS</sequence>
<dbReference type="Pfam" id="PF03693">
    <property type="entry name" value="ParD_antitoxin"/>
    <property type="match status" value="1"/>
</dbReference>
<comment type="similarity">
    <text evidence="1">Belongs to the ParD antitoxin family.</text>
</comment>
<dbReference type="Gene3D" id="6.10.10.120">
    <property type="entry name" value="Antitoxin ParD1-like"/>
    <property type="match status" value="1"/>
</dbReference>
<dbReference type="SUPFAM" id="SSF47598">
    <property type="entry name" value="Ribbon-helix-helix"/>
    <property type="match status" value="1"/>
</dbReference>
<comment type="caution">
    <text evidence="3">The sequence shown here is derived from an EMBL/GenBank/DDBJ whole genome shotgun (WGS) entry which is preliminary data.</text>
</comment>
<name>A0A840ZEL7_9HYPH</name>
<keyword evidence="4" id="KW-1185">Reference proteome</keyword>
<dbReference type="EMBL" id="JACHOP010000001">
    <property type="protein sequence ID" value="MBB5755730.1"/>
    <property type="molecule type" value="Genomic_DNA"/>
</dbReference>